<evidence type="ECO:0000313" key="2">
    <source>
        <dbReference type="Proteomes" id="UP000598032"/>
    </source>
</evidence>
<proteinExistence type="predicted"/>
<dbReference type="EMBL" id="CAJHCP010000010">
    <property type="protein sequence ID" value="CAD6548055.1"/>
    <property type="molecule type" value="Genomic_DNA"/>
</dbReference>
<dbReference type="Proteomes" id="UP000598032">
    <property type="component" value="Unassembled WGS sequence"/>
</dbReference>
<protein>
    <submittedName>
        <fullName evidence="1">Uncharacterized protein</fullName>
    </submittedName>
</protein>
<comment type="caution">
    <text evidence="1">The sequence shown here is derived from an EMBL/GenBank/DDBJ whole genome shotgun (WGS) entry which is preliminary data.</text>
</comment>
<evidence type="ECO:0000313" key="1">
    <source>
        <dbReference type="EMBL" id="CAD6548055.1"/>
    </source>
</evidence>
<gene>
    <name evidence="1" type="ORF">LMG28140_04537</name>
</gene>
<accession>A0ABN7I4Z8</accession>
<reference evidence="1 2" key="1">
    <citation type="submission" date="2020-10" db="EMBL/GenBank/DDBJ databases">
        <authorList>
            <person name="Peeters C."/>
        </authorList>
    </citation>
    <scope>NUCLEOTIDE SEQUENCE [LARGE SCALE GENOMIC DNA]</scope>
    <source>
        <strain evidence="1 2">LMG 28140</strain>
    </source>
</reference>
<sequence length="62" mass="6636">MCTLMIGDLSLMKDLDRQTMANVHGGEGKTVAQVAAETVTMLNQIASGQCEFSSTGKSYVCY</sequence>
<organism evidence="1 2">
    <name type="scientific">Paraburkholderia metrosideri</name>
    <dbReference type="NCBI Taxonomy" id="580937"/>
    <lineage>
        <taxon>Bacteria</taxon>
        <taxon>Pseudomonadati</taxon>
        <taxon>Pseudomonadota</taxon>
        <taxon>Betaproteobacteria</taxon>
        <taxon>Burkholderiales</taxon>
        <taxon>Burkholderiaceae</taxon>
        <taxon>Paraburkholderia</taxon>
    </lineage>
</organism>
<keyword evidence="2" id="KW-1185">Reference proteome</keyword>
<dbReference type="RefSeq" id="WP_201644507.1">
    <property type="nucleotide sequence ID" value="NZ_CAJHCP010000010.1"/>
</dbReference>
<name>A0ABN7I4Z8_9BURK</name>